<evidence type="ECO:0000313" key="1">
    <source>
        <dbReference type="EMBL" id="MBW63560.1"/>
    </source>
</evidence>
<organism evidence="1">
    <name type="scientific">Anopheles marajoara</name>
    <dbReference type="NCBI Taxonomy" id="58244"/>
    <lineage>
        <taxon>Eukaryota</taxon>
        <taxon>Metazoa</taxon>
        <taxon>Ecdysozoa</taxon>
        <taxon>Arthropoda</taxon>
        <taxon>Hexapoda</taxon>
        <taxon>Insecta</taxon>
        <taxon>Pterygota</taxon>
        <taxon>Neoptera</taxon>
        <taxon>Endopterygota</taxon>
        <taxon>Diptera</taxon>
        <taxon>Nematocera</taxon>
        <taxon>Culicoidea</taxon>
        <taxon>Culicidae</taxon>
        <taxon>Anophelinae</taxon>
        <taxon>Anopheles</taxon>
    </lineage>
</organism>
<dbReference type="AlphaFoldDB" id="A0A2M4CE13"/>
<proteinExistence type="predicted"/>
<sequence length="71" mass="7942">MCLLMVNRWMTLPTNCAWRPRAMMRPWPSMACSMSKPFHPVTSSINISSTISSSSSSSSGSVLFWRNVSDL</sequence>
<reference evidence="1" key="1">
    <citation type="submission" date="2018-01" db="EMBL/GenBank/DDBJ databases">
        <title>An insight into the sialome of Amazonian anophelines.</title>
        <authorList>
            <person name="Ribeiro J.M."/>
            <person name="Scarpassa V."/>
            <person name="Calvo E."/>
        </authorList>
    </citation>
    <scope>NUCLEOTIDE SEQUENCE</scope>
    <source>
        <tissue evidence="1">Salivary glands</tissue>
    </source>
</reference>
<protein>
    <submittedName>
        <fullName evidence="1">Putative secreted protein</fullName>
    </submittedName>
</protein>
<name>A0A2M4CE13_9DIPT</name>
<dbReference type="EMBL" id="GGFJ01014419">
    <property type="protein sequence ID" value="MBW63560.1"/>
    <property type="molecule type" value="Transcribed_RNA"/>
</dbReference>
<accession>A0A2M4CE13</accession>